<sequence length="237" mass="27363">MLIPQNIHSSWKNFLNNGMIRLLSDIESKLGPNINPTRPDVILRFMTIDLDKVKVVWLGQDVYPAEGVATGRSFEVGGLTDWNSTFRQVSLKNIVRLIHKTYNDIHEYSDIKGFKEIQGFIKQGEFPILHPVEWFQSLEQQGVLFLNTSFTCEVGKPNSHKALWTDFSEQVLAYISIVRPDLVWFLWGKEAIANKQFLRSGVLKESRHPMMCSEKYEDDFLKSDCFKSTMSDINWLG</sequence>
<dbReference type="CDD" id="cd10027">
    <property type="entry name" value="UDG-F1-like"/>
    <property type="match status" value="1"/>
</dbReference>
<dbReference type="Gene3D" id="3.40.470.10">
    <property type="entry name" value="Uracil-DNA glycosylase-like domain"/>
    <property type="match status" value="1"/>
</dbReference>
<protein>
    <submittedName>
        <fullName evidence="1">Uracil-DNA glycosylase</fullName>
    </submittedName>
</protein>
<dbReference type="OrthoDB" id="9804372at2"/>
<name>A0A4V2WPW5_9BACL</name>
<gene>
    <name evidence="1" type="ORF">E0485_01430</name>
</gene>
<dbReference type="PANTHER" id="PTHR11264:SF8">
    <property type="entry name" value="URACIL-DNA GLYCOSYLASE-LIKE DOMAIN-CONTAINING PROTEIN"/>
    <property type="match status" value="1"/>
</dbReference>
<dbReference type="InterPro" id="IPR036895">
    <property type="entry name" value="Uracil-DNA_glycosylase-like_sf"/>
</dbReference>
<dbReference type="GO" id="GO:0097510">
    <property type="term" value="P:base-excision repair, AP site formation via deaminated base removal"/>
    <property type="evidence" value="ECO:0007669"/>
    <property type="project" value="TreeGrafter"/>
</dbReference>
<dbReference type="RefSeq" id="WP_132415802.1">
    <property type="nucleotide sequence ID" value="NZ_SKFG01000001.1"/>
</dbReference>
<comment type="caution">
    <text evidence="1">The sequence shown here is derived from an EMBL/GenBank/DDBJ whole genome shotgun (WGS) entry which is preliminary data.</text>
</comment>
<dbReference type="Proteomes" id="UP000295418">
    <property type="component" value="Unassembled WGS sequence"/>
</dbReference>
<reference evidence="1 2" key="1">
    <citation type="submission" date="2019-03" db="EMBL/GenBank/DDBJ databases">
        <authorList>
            <person name="Kim M.K.M."/>
        </authorList>
    </citation>
    <scope>NUCLEOTIDE SEQUENCE [LARGE SCALE GENOMIC DNA]</scope>
    <source>
        <strain evidence="1 2">18JY21-1</strain>
    </source>
</reference>
<dbReference type="AlphaFoldDB" id="A0A4V2WPW5"/>
<keyword evidence="2" id="KW-1185">Reference proteome</keyword>
<accession>A0A4V2WPW5</accession>
<evidence type="ECO:0000313" key="2">
    <source>
        <dbReference type="Proteomes" id="UP000295418"/>
    </source>
</evidence>
<dbReference type="EMBL" id="SKFG01000001">
    <property type="protein sequence ID" value="TCZ80972.1"/>
    <property type="molecule type" value="Genomic_DNA"/>
</dbReference>
<evidence type="ECO:0000313" key="1">
    <source>
        <dbReference type="EMBL" id="TCZ80972.1"/>
    </source>
</evidence>
<proteinExistence type="predicted"/>
<dbReference type="SUPFAM" id="SSF52141">
    <property type="entry name" value="Uracil-DNA glycosylase-like"/>
    <property type="match status" value="1"/>
</dbReference>
<dbReference type="InterPro" id="IPR002043">
    <property type="entry name" value="UDG_fam1"/>
</dbReference>
<dbReference type="PANTHER" id="PTHR11264">
    <property type="entry name" value="URACIL-DNA GLYCOSYLASE"/>
    <property type="match status" value="1"/>
</dbReference>
<dbReference type="GO" id="GO:0004844">
    <property type="term" value="F:uracil DNA N-glycosylase activity"/>
    <property type="evidence" value="ECO:0007669"/>
    <property type="project" value="InterPro"/>
</dbReference>
<organism evidence="1 2">
    <name type="scientific">Paenibacillus albiflavus</name>
    <dbReference type="NCBI Taxonomy" id="2545760"/>
    <lineage>
        <taxon>Bacteria</taxon>
        <taxon>Bacillati</taxon>
        <taxon>Bacillota</taxon>
        <taxon>Bacilli</taxon>
        <taxon>Bacillales</taxon>
        <taxon>Paenibacillaceae</taxon>
        <taxon>Paenibacillus</taxon>
    </lineage>
</organism>